<dbReference type="SUPFAM" id="SSF48452">
    <property type="entry name" value="TPR-like"/>
    <property type="match status" value="1"/>
</dbReference>
<comment type="function">
    <text evidence="2">Catalyzes the post-translational formation of 4-hydroxyproline in -Xaa-Pro-Gly- sequences in collagens and other proteins.</text>
</comment>
<keyword evidence="16" id="KW-1185">Reference proteome</keyword>
<keyword evidence="6" id="KW-0479">Metal-binding</keyword>
<name>A0A0C2NFB7_THEKT</name>
<comment type="caution">
    <text evidence="15">The sequence shown here is derived from an EMBL/GenBank/DDBJ whole genome shotgun (WGS) entry which is preliminary data.</text>
</comment>
<feature type="domain" description="Fe2OG dioxygenase" evidence="14">
    <location>
        <begin position="444"/>
        <end position="557"/>
    </location>
</feature>
<keyword evidence="13" id="KW-0732">Signal</keyword>
<organism evidence="15 16">
    <name type="scientific">Thelohanellus kitauei</name>
    <name type="common">Myxosporean</name>
    <dbReference type="NCBI Taxonomy" id="669202"/>
    <lineage>
        <taxon>Eukaryota</taxon>
        <taxon>Metazoa</taxon>
        <taxon>Cnidaria</taxon>
        <taxon>Myxozoa</taxon>
        <taxon>Myxosporea</taxon>
        <taxon>Bivalvulida</taxon>
        <taxon>Platysporina</taxon>
        <taxon>Myxobolidae</taxon>
        <taxon>Thelohanellus</taxon>
    </lineage>
</organism>
<dbReference type="InterPro" id="IPR044862">
    <property type="entry name" value="Pro_4_hyd_alph_FE2OG_OXY"/>
</dbReference>
<keyword evidence="12" id="KW-0325">Glycoprotein</keyword>
<dbReference type="InterPro" id="IPR059068">
    <property type="entry name" value="TPR_P4H"/>
</dbReference>
<reference evidence="15 16" key="1">
    <citation type="journal article" date="2014" name="Genome Biol. Evol.">
        <title>The genome of the myxosporean Thelohanellus kitauei shows adaptations to nutrient acquisition within its fish host.</title>
        <authorList>
            <person name="Yang Y."/>
            <person name="Xiong J."/>
            <person name="Zhou Z."/>
            <person name="Huo F."/>
            <person name="Miao W."/>
            <person name="Ran C."/>
            <person name="Liu Y."/>
            <person name="Zhang J."/>
            <person name="Feng J."/>
            <person name="Wang M."/>
            <person name="Wang M."/>
            <person name="Wang L."/>
            <person name="Yao B."/>
        </authorList>
    </citation>
    <scope>NUCLEOTIDE SEQUENCE [LARGE SCALE GENOMIC DNA]</scope>
    <source>
        <strain evidence="15">Wuqing</strain>
    </source>
</reference>
<evidence type="ECO:0000256" key="8">
    <source>
        <dbReference type="ARBA" id="ARBA00022896"/>
    </source>
</evidence>
<evidence type="ECO:0000313" key="15">
    <source>
        <dbReference type="EMBL" id="KII72697.1"/>
    </source>
</evidence>
<evidence type="ECO:0000256" key="11">
    <source>
        <dbReference type="ARBA" id="ARBA00023004"/>
    </source>
</evidence>
<evidence type="ECO:0000256" key="7">
    <source>
        <dbReference type="ARBA" id="ARBA00022824"/>
    </source>
</evidence>
<dbReference type="GO" id="GO:0005506">
    <property type="term" value="F:iron ion binding"/>
    <property type="evidence" value="ECO:0007669"/>
    <property type="project" value="InterPro"/>
</dbReference>
<dbReference type="Gene3D" id="1.25.40.10">
    <property type="entry name" value="Tetratricopeptide repeat domain"/>
    <property type="match status" value="1"/>
</dbReference>
<keyword evidence="8" id="KW-0847">Vitamin C</keyword>
<evidence type="ECO:0000256" key="6">
    <source>
        <dbReference type="ARBA" id="ARBA00022723"/>
    </source>
</evidence>
<protein>
    <recommendedName>
        <fullName evidence="5">procollagen-proline 4-dioxygenase</fullName>
        <ecNumber evidence="5">1.14.11.2</ecNumber>
    </recommendedName>
</protein>
<evidence type="ECO:0000256" key="2">
    <source>
        <dbReference type="ARBA" id="ARBA00002035"/>
    </source>
</evidence>
<dbReference type="AlphaFoldDB" id="A0A0C2NFB7"/>
<evidence type="ECO:0000256" key="9">
    <source>
        <dbReference type="ARBA" id="ARBA00022964"/>
    </source>
</evidence>
<evidence type="ECO:0000256" key="1">
    <source>
        <dbReference type="ARBA" id="ARBA00001961"/>
    </source>
</evidence>
<evidence type="ECO:0000259" key="14">
    <source>
        <dbReference type="PROSITE" id="PS51471"/>
    </source>
</evidence>
<evidence type="ECO:0000256" key="12">
    <source>
        <dbReference type="ARBA" id="ARBA00023180"/>
    </source>
</evidence>
<evidence type="ECO:0000256" key="13">
    <source>
        <dbReference type="SAM" id="SignalP"/>
    </source>
</evidence>
<sequence>MGILRSFLLIKCLFDLIWLTHQEIYTSTLQICHIFKLELDELRYFDQKFNEIDYTGHVYDLIQEIRKEVPREIFNDITYSLNDCVYEHSFLNLFITHPINSLALIKRFITKWPQVQNSSLFPEHRELSVFVKKYNFNNDDLVGAYEALYRLQKFNWLDPAKLQNGTLWKEWDSLSKYSVIIPRSLTPKDMYQIGVMAYGDKDFESAKSWFSASYEEIKANNTQVSQRLLINVVDYLSWAEYKLGEFDLAFDHAHQLIRIDPTNERWVENLQSFKEKMTENAPKSPKSNEYFIKSLKSERFRQRIKRILNNHSYENLEGDYEVELSRQICRDDKLWKTEVSKLLIPVCFVIKGSNTFGKFITVKVERISSDPDIYMFRSIADQYDVWYWKMVTRFYLESSIVFNAATGKQEPAKYRISKGAWVDLDYNSLMVSLVNRLRVATAITFDSAEMFQVVNYGLGGYYDIHYDFSRKNVPSNNDGFSAYNGKRLATFMLYLSDVAIGGHTAFPRLGLSVKPSKGDVLFWHNLLSDETGDARMHTIDCPVVQGSKWVGTFWVRSRGQERTRPCSLYERGGI</sequence>
<evidence type="ECO:0000313" key="16">
    <source>
        <dbReference type="Proteomes" id="UP000031668"/>
    </source>
</evidence>
<dbReference type="GO" id="GO:0031418">
    <property type="term" value="F:L-ascorbic acid binding"/>
    <property type="evidence" value="ECO:0007669"/>
    <property type="project" value="UniProtKB-KW"/>
</dbReference>
<accession>A0A0C2NFB7</accession>
<dbReference type="PANTHER" id="PTHR10869:SF246">
    <property type="entry name" value="TRANSMEMBRANE PROLYL 4-HYDROXYLASE"/>
    <property type="match status" value="1"/>
</dbReference>
<dbReference type="OrthoDB" id="420380at2759"/>
<dbReference type="Pfam" id="PF08336">
    <property type="entry name" value="P4Ha_N"/>
    <property type="match status" value="1"/>
</dbReference>
<evidence type="ECO:0000256" key="3">
    <source>
        <dbReference type="ARBA" id="ARBA00004319"/>
    </source>
</evidence>
<keyword evidence="10" id="KW-0560">Oxidoreductase</keyword>
<dbReference type="EC" id="1.14.11.2" evidence="5"/>
<evidence type="ECO:0000256" key="5">
    <source>
        <dbReference type="ARBA" id="ARBA00012269"/>
    </source>
</evidence>
<keyword evidence="9" id="KW-0223">Dioxygenase</keyword>
<evidence type="ECO:0000256" key="10">
    <source>
        <dbReference type="ARBA" id="ARBA00023002"/>
    </source>
</evidence>
<dbReference type="PANTHER" id="PTHR10869">
    <property type="entry name" value="PROLYL 4-HYDROXYLASE ALPHA SUBUNIT"/>
    <property type="match status" value="1"/>
</dbReference>
<gene>
    <name evidence="15" type="ORF">RF11_15206</name>
</gene>
<dbReference type="InterPro" id="IPR045054">
    <property type="entry name" value="P4HA-like"/>
</dbReference>
<feature type="chain" id="PRO_5002152811" description="procollagen-proline 4-dioxygenase" evidence="13">
    <location>
        <begin position="23"/>
        <end position="574"/>
    </location>
</feature>
<comment type="cofactor">
    <cofactor evidence="1">
        <name>L-ascorbate</name>
        <dbReference type="ChEBI" id="CHEBI:38290"/>
    </cofactor>
</comment>
<dbReference type="GO" id="GO:0004656">
    <property type="term" value="F:procollagen-proline 4-dioxygenase activity"/>
    <property type="evidence" value="ECO:0007669"/>
    <property type="project" value="UniProtKB-EC"/>
</dbReference>
<dbReference type="OMA" id="VIWMEEA"/>
<feature type="signal peptide" evidence="13">
    <location>
        <begin position="1"/>
        <end position="22"/>
    </location>
</feature>
<dbReference type="EMBL" id="JWZT01001146">
    <property type="protein sequence ID" value="KII72697.1"/>
    <property type="molecule type" value="Genomic_DNA"/>
</dbReference>
<dbReference type="SMART" id="SM00702">
    <property type="entry name" value="P4Hc"/>
    <property type="match status" value="1"/>
</dbReference>
<dbReference type="Pfam" id="PF13640">
    <property type="entry name" value="2OG-FeII_Oxy_3"/>
    <property type="match status" value="1"/>
</dbReference>
<dbReference type="InterPro" id="IPR013547">
    <property type="entry name" value="P4H_N"/>
</dbReference>
<dbReference type="GO" id="GO:0005788">
    <property type="term" value="C:endoplasmic reticulum lumen"/>
    <property type="evidence" value="ECO:0007669"/>
    <property type="project" value="UniProtKB-SubCell"/>
</dbReference>
<dbReference type="Pfam" id="PF23558">
    <property type="entry name" value="TPR_P4H"/>
    <property type="match status" value="1"/>
</dbReference>
<dbReference type="InterPro" id="IPR006620">
    <property type="entry name" value="Pro_4_hyd_alph"/>
</dbReference>
<dbReference type="InterPro" id="IPR011990">
    <property type="entry name" value="TPR-like_helical_dom_sf"/>
</dbReference>
<keyword evidence="7" id="KW-0256">Endoplasmic reticulum</keyword>
<dbReference type="Proteomes" id="UP000031668">
    <property type="component" value="Unassembled WGS sequence"/>
</dbReference>
<dbReference type="PROSITE" id="PS51471">
    <property type="entry name" value="FE2OG_OXY"/>
    <property type="match status" value="1"/>
</dbReference>
<keyword evidence="11" id="KW-0408">Iron</keyword>
<dbReference type="Gene3D" id="2.60.120.620">
    <property type="entry name" value="q2cbj1_9rhob like domain"/>
    <property type="match status" value="1"/>
</dbReference>
<proteinExistence type="inferred from homology"/>
<comment type="similarity">
    <text evidence="4">Belongs to the P4HA family.</text>
</comment>
<evidence type="ECO:0000256" key="4">
    <source>
        <dbReference type="ARBA" id="ARBA00006511"/>
    </source>
</evidence>
<dbReference type="InterPro" id="IPR005123">
    <property type="entry name" value="Oxoglu/Fe-dep_dioxygenase_dom"/>
</dbReference>
<comment type="subcellular location">
    <subcellularLocation>
        <location evidence="3">Endoplasmic reticulum lumen</location>
    </subcellularLocation>
</comment>